<dbReference type="EMBL" id="BMKG01000015">
    <property type="protein sequence ID" value="GGC11358.1"/>
    <property type="molecule type" value="Genomic_DNA"/>
</dbReference>
<evidence type="ECO:0000313" key="2">
    <source>
        <dbReference type="EMBL" id="GGC11358.1"/>
    </source>
</evidence>
<organism evidence="2 3">
    <name type="scientific">Pseudoduganella buxea</name>
    <dbReference type="NCBI Taxonomy" id="1949069"/>
    <lineage>
        <taxon>Bacteria</taxon>
        <taxon>Pseudomonadati</taxon>
        <taxon>Pseudomonadota</taxon>
        <taxon>Betaproteobacteria</taxon>
        <taxon>Burkholderiales</taxon>
        <taxon>Oxalobacteraceae</taxon>
        <taxon>Telluria group</taxon>
        <taxon>Pseudoduganella</taxon>
    </lineage>
</organism>
<evidence type="ECO:0000256" key="1">
    <source>
        <dbReference type="SAM" id="MobiDB-lite"/>
    </source>
</evidence>
<evidence type="ECO:0000313" key="3">
    <source>
        <dbReference type="Proteomes" id="UP000622638"/>
    </source>
</evidence>
<reference evidence="3" key="1">
    <citation type="journal article" date="2019" name="Int. J. Syst. Evol. Microbiol.">
        <title>The Global Catalogue of Microorganisms (GCM) 10K type strain sequencing project: providing services to taxonomists for standard genome sequencing and annotation.</title>
        <authorList>
            <consortium name="The Broad Institute Genomics Platform"/>
            <consortium name="The Broad Institute Genome Sequencing Center for Infectious Disease"/>
            <person name="Wu L."/>
            <person name="Ma J."/>
        </authorList>
    </citation>
    <scope>NUCLEOTIDE SEQUENCE [LARGE SCALE GENOMIC DNA]</scope>
    <source>
        <strain evidence="3">CGMCC 1.15931</strain>
    </source>
</reference>
<proteinExistence type="predicted"/>
<gene>
    <name evidence="2" type="ORF">GCM10011572_35910</name>
</gene>
<sequence>MTSLPAGTVGGSAAQPARTMGRDSRVRDFMGGNGTGRVGRHGDHMIRTGARSGKAGHRAGAT</sequence>
<keyword evidence="3" id="KW-1185">Reference proteome</keyword>
<name>A0ABQ1KUB6_9BURK</name>
<dbReference type="Proteomes" id="UP000622638">
    <property type="component" value="Unassembled WGS sequence"/>
</dbReference>
<comment type="caution">
    <text evidence="2">The sequence shown here is derived from an EMBL/GenBank/DDBJ whole genome shotgun (WGS) entry which is preliminary data.</text>
</comment>
<protein>
    <submittedName>
        <fullName evidence="2">Uncharacterized protein</fullName>
    </submittedName>
</protein>
<feature type="region of interest" description="Disordered" evidence="1">
    <location>
        <begin position="1"/>
        <end position="62"/>
    </location>
</feature>
<accession>A0ABQ1KUB6</accession>